<dbReference type="SUPFAM" id="SSF54909">
    <property type="entry name" value="Dimeric alpha+beta barrel"/>
    <property type="match status" value="1"/>
</dbReference>
<name>A0A854FNP6_9GAMM</name>
<dbReference type="CDD" id="cd00090">
    <property type="entry name" value="HTH_ARSR"/>
    <property type="match status" value="1"/>
</dbReference>
<dbReference type="PRINTS" id="PR00033">
    <property type="entry name" value="HTHASNC"/>
</dbReference>
<dbReference type="Gene3D" id="1.10.10.10">
    <property type="entry name" value="Winged helix-like DNA-binding domain superfamily/Winged helix DNA-binding domain"/>
    <property type="match status" value="1"/>
</dbReference>
<sequence>MDSKDKAILALLQDDARRTTAEIADAVGLSFSPCARRIKKLEADGVIASYQVTLDRQRIGLNMTFFVNVSLSNHREEAIVTFEHALVEMDEVINGHVISGTYDYLLEVVTRDLPHYEAFMRQLQTLAMVKDINTNVAIRAVKQGAALKV</sequence>
<dbReference type="PANTHER" id="PTHR30154:SF34">
    <property type="entry name" value="TRANSCRIPTIONAL REGULATOR AZLB"/>
    <property type="match status" value="1"/>
</dbReference>
<reference evidence="5" key="1">
    <citation type="submission" date="2022-09" db="EMBL/GenBank/DDBJ databases">
        <authorList>
            <person name="Li Z.-J."/>
        </authorList>
    </citation>
    <scope>NUCLEOTIDE SEQUENCE</scope>
    <source>
        <strain evidence="5">TGB11</strain>
    </source>
</reference>
<dbReference type="SMART" id="SM00344">
    <property type="entry name" value="HTH_ASNC"/>
    <property type="match status" value="1"/>
</dbReference>
<keyword evidence="2" id="KW-0238">DNA-binding</keyword>
<dbReference type="EMBL" id="CP114588">
    <property type="protein sequence ID" value="WBA09931.1"/>
    <property type="molecule type" value="Genomic_DNA"/>
</dbReference>
<feature type="domain" description="HTH asnC-type" evidence="4">
    <location>
        <begin position="1"/>
        <end position="62"/>
    </location>
</feature>
<dbReference type="Gene3D" id="3.30.70.920">
    <property type="match status" value="1"/>
</dbReference>
<protein>
    <submittedName>
        <fullName evidence="5">Lrp/AsnC family transcriptional regulator</fullName>
    </submittedName>
</protein>
<dbReference type="InterPro" id="IPR036388">
    <property type="entry name" value="WH-like_DNA-bd_sf"/>
</dbReference>
<dbReference type="InterPro" id="IPR000485">
    <property type="entry name" value="AsnC-type_HTH_dom"/>
</dbReference>
<dbReference type="GO" id="GO:0043200">
    <property type="term" value="P:response to amino acid"/>
    <property type="evidence" value="ECO:0007669"/>
    <property type="project" value="TreeGrafter"/>
</dbReference>
<dbReference type="GO" id="GO:0005829">
    <property type="term" value="C:cytosol"/>
    <property type="evidence" value="ECO:0007669"/>
    <property type="project" value="TreeGrafter"/>
</dbReference>
<evidence type="ECO:0000259" key="4">
    <source>
        <dbReference type="PROSITE" id="PS50956"/>
    </source>
</evidence>
<dbReference type="AlphaFoldDB" id="A0A854FNP6"/>
<dbReference type="PANTHER" id="PTHR30154">
    <property type="entry name" value="LEUCINE-RESPONSIVE REGULATORY PROTEIN"/>
    <property type="match status" value="1"/>
</dbReference>
<dbReference type="GO" id="GO:0043565">
    <property type="term" value="F:sequence-specific DNA binding"/>
    <property type="evidence" value="ECO:0007669"/>
    <property type="project" value="InterPro"/>
</dbReference>
<keyword evidence="1" id="KW-0805">Transcription regulation</keyword>
<evidence type="ECO:0000256" key="2">
    <source>
        <dbReference type="ARBA" id="ARBA00023125"/>
    </source>
</evidence>
<organism evidence="5 6">
    <name type="scientific">Salinivibrio kushneri</name>
    <dbReference type="NCBI Taxonomy" id="1908198"/>
    <lineage>
        <taxon>Bacteria</taxon>
        <taxon>Pseudomonadati</taxon>
        <taxon>Pseudomonadota</taxon>
        <taxon>Gammaproteobacteria</taxon>
        <taxon>Vibrionales</taxon>
        <taxon>Vibrionaceae</taxon>
        <taxon>Salinivibrio</taxon>
    </lineage>
</organism>
<gene>
    <name evidence="5" type="ORF">N8M53_07360</name>
</gene>
<dbReference type="PROSITE" id="PS50956">
    <property type="entry name" value="HTH_ASNC_2"/>
    <property type="match status" value="1"/>
</dbReference>
<evidence type="ECO:0000256" key="1">
    <source>
        <dbReference type="ARBA" id="ARBA00023015"/>
    </source>
</evidence>
<dbReference type="InterPro" id="IPR019887">
    <property type="entry name" value="Tscrpt_reg_AsnC/Lrp_C"/>
</dbReference>
<dbReference type="InterPro" id="IPR019885">
    <property type="entry name" value="Tscrpt_reg_HTH_AsnC-type_CS"/>
</dbReference>
<keyword evidence="3" id="KW-0804">Transcription</keyword>
<dbReference type="InterPro" id="IPR019888">
    <property type="entry name" value="Tscrpt_reg_AsnC-like"/>
</dbReference>
<proteinExistence type="predicted"/>
<dbReference type="PROSITE" id="PS00519">
    <property type="entry name" value="HTH_ASNC_1"/>
    <property type="match status" value="1"/>
</dbReference>
<accession>A0A854FNP6</accession>
<dbReference type="GO" id="GO:0006355">
    <property type="term" value="P:regulation of DNA-templated transcription"/>
    <property type="evidence" value="ECO:0007669"/>
    <property type="project" value="UniProtKB-ARBA"/>
</dbReference>
<dbReference type="SUPFAM" id="SSF46785">
    <property type="entry name" value="Winged helix' DNA-binding domain"/>
    <property type="match status" value="1"/>
</dbReference>
<evidence type="ECO:0000313" key="6">
    <source>
        <dbReference type="Proteomes" id="UP001164748"/>
    </source>
</evidence>
<dbReference type="InterPro" id="IPR011008">
    <property type="entry name" value="Dimeric_a/b-barrel"/>
</dbReference>
<dbReference type="Proteomes" id="UP001164748">
    <property type="component" value="Chromosome"/>
</dbReference>
<evidence type="ECO:0000313" key="5">
    <source>
        <dbReference type="EMBL" id="WBA09931.1"/>
    </source>
</evidence>
<dbReference type="Pfam" id="PF01037">
    <property type="entry name" value="AsnC_trans_reg"/>
    <property type="match status" value="1"/>
</dbReference>
<dbReference type="Pfam" id="PF13404">
    <property type="entry name" value="HTH_AsnC-type"/>
    <property type="match status" value="1"/>
</dbReference>
<dbReference type="InterPro" id="IPR011991">
    <property type="entry name" value="ArsR-like_HTH"/>
</dbReference>
<dbReference type="InterPro" id="IPR036390">
    <property type="entry name" value="WH_DNA-bd_sf"/>
</dbReference>
<dbReference type="RefSeq" id="WP_074212533.1">
    <property type="nucleotide sequence ID" value="NZ_CP114588.1"/>
</dbReference>
<evidence type="ECO:0000256" key="3">
    <source>
        <dbReference type="ARBA" id="ARBA00023163"/>
    </source>
</evidence>